<proteinExistence type="predicted"/>
<dbReference type="Pfam" id="PF04476">
    <property type="entry name" value="4HFCP_synth"/>
    <property type="match status" value="1"/>
</dbReference>
<dbReference type="EC" id="4.2.3.153" evidence="2"/>
<organism evidence="8 9">
    <name type="scientific">Rubrivivax gelatinosus (strain NBRC 100245 / IL144)</name>
    <dbReference type="NCBI Taxonomy" id="983917"/>
    <lineage>
        <taxon>Bacteria</taxon>
        <taxon>Pseudomonadati</taxon>
        <taxon>Pseudomonadota</taxon>
        <taxon>Betaproteobacteria</taxon>
        <taxon>Burkholderiales</taxon>
        <taxon>Sphaerotilaceae</taxon>
        <taxon>Rubrivivax</taxon>
    </lineage>
</organism>
<evidence type="ECO:0000256" key="7">
    <source>
        <dbReference type="PIRSR" id="PIRSR015957-1"/>
    </source>
</evidence>
<dbReference type="GO" id="GO:0016829">
    <property type="term" value="F:lyase activity"/>
    <property type="evidence" value="ECO:0007669"/>
    <property type="project" value="UniProtKB-KW"/>
</dbReference>
<evidence type="ECO:0000256" key="5">
    <source>
        <dbReference type="ARBA" id="ARBA00032523"/>
    </source>
</evidence>
<dbReference type="EMBL" id="AP012320">
    <property type="protein sequence ID" value="BAL97369.1"/>
    <property type="molecule type" value="Genomic_DNA"/>
</dbReference>
<evidence type="ECO:0000313" key="9">
    <source>
        <dbReference type="Proteomes" id="UP000007883"/>
    </source>
</evidence>
<dbReference type="STRING" id="983917.RGE_40330"/>
<keyword evidence="9" id="KW-1185">Reference proteome</keyword>
<dbReference type="InterPro" id="IPR007565">
    <property type="entry name" value="4HFCP_synth"/>
</dbReference>
<evidence type="ECO:0000313" key="8">
    <source>
        <dbReference type="EMBL" id="BAL97369.1"/>
    </source>
</evidence>
<gene>
    <name evidence="8" type="ordered locus">RGE_40330</name>
</gene>
<dbReference type="Proteomes" id="UP000007883">
    <property type="component" value="Chromosome"/>
</dbReference>
<name>I0HWI2_RUBGI</name>
<feature type="active site" description="Schiff-base intermediate with substrate" evidence="7">
    <location>
        <position position="28"/>
    </location>
</feature>
<comment type="catalytic activity">
    <reaction evidence="6">
        <text>2 D-glyceraldehyde 3-phosphate = 4-(hydroxymethyl)-2-furancarboxaldehyde phosphate + phosphate + 2 H2O</text>
        <dbReference type="Rhea" id="RHEA:43536"/>
        <dbReference type="ChEBI" id="CHEBI:15377"/>
        <dbReference type="ChEBI" id="CHEBI:43474"/>
        <dbReference type="ChEBI" id="CHEBI:59776"/>
        <dbReference type="ChEBI" id="CHEBI:83407"/>
        <dbReference type="EC" id="4.2.3.153"/>
    </reaction>
</comment>
<evidence type="ECO:0000256" key="3">
    <source>
        <dbReference type="ARBA" id="ARBA00023239"/>
    </source>
</evidence>
<keyword evidence="3" id="KW-0456">Lyase</keyword>
<sequence>MMKMLVSVRDPHEALAAAAAGADFIDCKDPSAGALGALPTATVAAIVRLLACGFGGPTSATIGDVAADEDPAALLARVAAMAATGVCFVKVGIEPGPLAAARLRALAGCGHTVVPVFVADRGLDMALVALALELRFRALMIDTADKNAGSLFDLVPPAALAAFVEAARAAGVPVGLAGALRTPDLPRLAALAPHFAGFRSAVCSSGRAGTLEPARVRALAQALAQPAVAAAA</sequence>
<comment type="function">
    <text evidence="1">Catalyzes the formation of 4-(hydroxymethyl)-2-furancarboxaldehyde phosphate (4-HFC-P) from two molecules of glyceraldehyde-3-P (GA-3-P).</text>
</comment>
<reference evidence="8 9" key="1">
    <citation type="journal article" date="2012" name="J. Bacteriol.">
        <title>Complete genome sequence of phototrophic betaproteobacterium Rubrivivax gelatinosus IL144.</title>
        <authorList>
            <person name="Nagashima S."/>
            <person name="Kamimura A."/>
            <person name="Shimizu T."/>
            <person name="Nakamura-isaki S."/>
            <person name="Aono E."/>
            <person name="Sakamoto K."/>
            <person name="Ichikawa N."/>
            <person name="Nakazawa H."/>
            <person name="Sekine M."/>
            <person name="Yamazaki S."/>
            <person name="Fujita N."/>
            <person name="Shimada K."/>
            <person name="Hanada S."/>
            <person name="Nagashima K.V.P."/>
        </authorList>
    </citation>
    <scope>NUCLEOTIDE SEQUENCE [LARGE SCALE GENOMIC DNA]</scope>
    <source>
        <strain evidence="9">NBRC 100245 / IL144</strain>
    </source>
</reference>
<dbReference type="PIRSF" id="PIRSF015957">
    <property type="entry name" value="UCP015957"/>
    <property type="match status" value="1"/>
</dbReference>
<dbReference type="eggNOG" id="COG1891">
    <property type="taxonomic scope" value="Bacteria"/>
</dbReference>
<keyword evidence="4" id="KW-0704">Schiff base</keyword>
<evidence type="ECO:0000256" key="4">
    <source>
        <dbReference type="ARBA" id="ARBA00023270"/>
    </source>
</evidence>
<evidence type="ECO:0000256" key="6">
    <source>
        <dbReference type="ARBA" id="ARBA00047628"/>
    </source>
</evidence>
<evidence type="ECO:0000256" key="2">
    <source>
        <dbReference type="ARBA" id="ARBA00012553"/>
    </source>
</evidence>
<dbReference type="KEGG" id="rge:RGE_40330"/>
<dbReference type="HOGENOM" id="CLU_068659_0_0_4"/>
<evidence type="ECO:0000256" key="1">
    <source>
        <dbReference type="ARBA" id="ARBA00003810"/>
    </source>
</evidence>
<protein>
    <recommendedName>
        <fullName evidence="2">(5-formylfuran-3-yl)methyl phosphate synthase</fullName>
        <ecNumber evidence="2">4.2.3.153</ecNumber>
    </recommendedName>
    <alternativeName>
        <fullName evidence="5">4-(hydroxymethyl)-2-furancarboxaldehyde-phosphate synthase</fullName>
    </alternativeName>
</protein>
<dbReference type="PATRIC" id="fig|983917.3.peg.3932"/>
<feature type="active site" description="Proton acceptor" evidence="7">
    <location>
        <position position="90"/>
    </location>
</feature>
<accession>I0HWI2</accession>
<dbReference type="AlphaFoldDB" id="I0HWI2"/>